<evidence type="ECO:0008006" key="4">
    <source>
        <dbReference type="Google" id="ProtNLM"/>
    </source>
</evidence>
<comment type="caution">
    <text evidence="2">The sequence shown here is derived from an EMBL/GenBank/DDBJ whole genome shotgun (WGS) entry which is preliminary data.</text>
</comment>
<dbReference type="EMBL" id="DWWS01000075">
    <property type="protein sequence ID" value="HJC25985.1"/>
    <property type="molecule type" value="Genomic_DNA"/>
</dbReference>
<reference evidence="2" key="1">
    <citation type="journal article" date="2021" name="PeerJ">
        <title>Extensive microbial diversity within the chicken gut microbiome revealed by metagenomics and culture.</title>
        <authorList>
            <person name="Gilroy R."/>
            <person name="Ravi A."/>
            <person name="Getino M."/>
            <person name="Pursley I."/>
            <person name="Horton D.L."/>
            <person name="Alikhan N.F."/>
            <person name="Baker D."/>
            <person name="Gharbi K."/>
            <person name="Hall N."/>
            <person name="Watson M."/>
            <person name="Adriaenssens E.M."/>
            <person name="Foster-Nyarko E."/>
            <person name="Jarju S."/>
            <person name="Secka A."/>
            <person name="Antonio M."/>
            <person name="Oren A."/>
            <person name="Chaudhuri R.R."/>
            <person name="La Ragione R."/>
            <person name="Hildebrand F."/>
            <person name="Pallen M.J."/>
        </authorList>
    </citation>
    <scope>NUCLEOTIDE SEQUENCE</scope>
    <source>
        <strain evidence="2">USAMLcec2-132</strain>
    </source>
</reference>
<dbReference type="Pfam" id="PF19776">
    <property type="entry name" value="DUF6262"/>
    <property type="match status" value="1"/>
</dbReference>
<name>A0A9D2NJR1_9FIRM</name>
<evidence type="ECO:0000256" key="1">
    <source>
        <dbReference type="SAM" id="MobiDB-lite"/>
    </source>
</evidence>
<feature type="region of interest" description="Disordered" evidence="1">
    <location>
        <begin position="102"/>
        <end position="127"/>
    </location>
</feature>
<dbReference type="AlphaFoldDB" id="A0A9D2NJR1"/>
<accession>A0A9D2NJR1</accession>
<organism evidence="2 3">
    <name type="scientific">Candidatus Eisenbergiella merdavium</name>
    <dbReference type="NCBI Taxonomy" id="2838551"/>
    <lineage>
        <taxon>Bacteria</taxon>
        <taxon>Bacillati</taxon>
        <taxon>Bacillota</taxon>
        <taxon>Clostridia</taxon>
        <taxon>Lachnospirales</taxon>
        <taxon>Lachnospiraceae</taxon>
        <taxon>Eisenbergiella</taxon>
    </lineage>
</organism>
<dbReference type="InterPro" id="IPR046229">
    <property type="entry name" value="TnpC-like"/>
</dbReference>
<dbReference type="Proteomes" id="UP000823891">
    <property type="component" value="Unassembled WGS sequence"/>
</dbReference>
<sequence>MSKYDRMIEVNKKRSEEKITAAKAAIRRMLEDEERVSIPRLMQMTGLSRGFFYKNPEIRSEINRALEQQAGVIDPRRNILDKAMDSRIELLQRQVADLKRENESLRKENQKLRKSQEKKDRNILKML</sequence>
<protein>
    <recommendedName>
        <fullName evidence="4">Transposase</fullName>
    </recommendedName>
</protein>
<evidence type="ECO:0000313" key="2">
    <source>
        <dbReference type="EMBL" id="HJC25985.1"/>
    </source>
</evidence>
<evidence type="ECO:0000313" key="3">
    <source>
        <dbReference type="Proteomes" id="UP000823891"/>
    </source>
</evidence>
<reference evidence="2" key="2">
    <citation type="submission" date="2021-04" db="EMBL/GenBank/DDBJ databases">
        <authorList>
            <person name="Gilroy R."/>
        </authorList>
    </citation>
    <scope>NUCLEOTIDE SEQUENCE</scope>
    <source>
        <strain evidence="2">USAMLcec2-132</strain>
    </source>
</reference>
<gene>
    <name evidence="2" type="ORF">H9761_20200</name>
</gene>
<proteinExistence type="predicted"/>